<dbReference type="NCBIfam" id="NF047422">
    <property type="entry name" value="YfmF_fam"/>
    <property type="match status" value="1"/>
</dbReference>
<dbReference type="AlphaFoldDB" id="A0A9D1M1C6"/>
<dbReference type="Proteomes" id="UP000824093">
    <property type="component" value="Unassembled WGS sequence"/>
</dbReference>
<dbReference type="GO" id="GO:0046872">
    <property type="term" value="F:metal ion binding"/>
    <property type="evidence" value="ECO:0007669"/>
    <property type="project" value="InterPro"/>
</dbReference>
<evidence type="ECO:0000313" key="3">
    <source>
        <dbReference type="Proteomes" id="UP000824093"/>
    </source>
</evidence>
<dbReference type="PANTHER" id="PTHR11851">
    <property type="entry name" value="METALLOPROTEASE"/>
    <property type="match status" value="1"/>
</dbReference>
<reference evidence="2" key="1">
    <citation type="submission" date="2020-10" db="EMBL/GenBank/DDBJ databases">
        <authorList>
            <person name="Gilroy R."/>
        </authorList>
    </citation>
    <scope>NUCLEOTIDE SEQUENCE</scope>
    <source>
        <strain evidence="2">CHK195-15760</strain>
    </source>
</reference>
<dbReference type="EMBL" id="DVNH01000026">
    <property type="protein sequence ID" value="HIU51783.1"/>
    <property type="molecule type" value="Genomic_DNA"/>
</dbReference>
<dbReference type="Gene3D" id="3.30.830.10">
    <property type="entry name" value="Metalloenzyme, LuxS/M16 peptidase-like"/>
    <property type="match status" value="2"/>
</dbReference>
<organism evidence="2 3">
    <name type="scientific">Candidatus Merdicola faecigallinarum</name>
    <dbReference type="NCBI Taxonomy" id="2840862"/>
    <lineage>
        <taxon>Bacteria</taxon>
        <taxon>Bacillati</taxon>
        <taxon>Bacillota</taxon>
        <taxon>Clostridia</taxon>
        <taxon>Candidatus Merdicola</taxon>
    </lineage>
</organism>
<dbReference type="InterPro" id="IPR007863">
    <property type="entry name" value="Peptidase_M16_C"/>
</dbReference>
<comment type="caution">
    <text evidence="2">The sequence shown here is derived from an EMBL/GenBank/DDBJ whole genome shotgun (WGS) entry which is preliminary data.</text>
</comment>
<gene>
    <name evidence="2" type="ORF">IAB70_04070</name>
</gene>
<sequence>MNKQEIKQGITMHSIETDKFKTNLIAVFLTTPLTRQNVTKEALLSLVLHRGSKKFRTQQEINIELEELYGATFDYGIEKLGNNHVLKFYIESIEDRFLPKEEKNLEKSFEMISDIIFNPYVEKNGFKEEYVETEKEKLKQIILSKIDNKGTYAMSRCIEEMYPEDPYGLYKYGYVEDLDKIGAKELYEFYQELLRKCKIDIFISTSKREDLKQLVMENENIKSLNPRDPEYKVNQIEEKTKKEVQEKEEHMEVSQGKLIIGMDILKCEENTRFVSLLYNAILGGTATSKLFQNVREKESLAYSAGSSYLKTKNNIFILCGIDIENKEKTIKIVKKQLEDMKQGNFTEEEIQNAKQGIIETIQTIPYEQDTEITYYFGQELSNTNLNLAQYANNIQQIDKKQIVDLANKIEINTIYFLTK</sequence>
<dbReference type="Pfam" id="PF05193">
    <property type="entry name" value="Peptidase_M16_C"/>
    <property type="match status" value="1"/>
</dbReference>
<reference evidence="2" key="2">
    <citation type="journal article" date="2021" name="PeerJ">
        <title>Extensive microbial diversity within the chicken gut microbiome revealed by metagenomics and culture.</title>
        <authorList>
            <person name="Gilroy R."/>
            <person name="Ravi A."/>
            <person name="Getino M."/>
            <person name="Pursley I."/>
            <person name="Horton D.L."/>
            <person name="Alikhan N.F."/>
            <person name="Baker D."/>
            <person name="Gharbi K."/>
            <person name="Hall N."/>
            <person name="Watson M."/>
            <person name="Adriaenssens E.M."/>
            <person name="Foster-Nyarko E."/>
            <person name="Jarju S."/>
            <person name="Secka A."/>
            <person name="Antonio M."/>
            <person name="Oren A."/>
            <person name="Chaudhuri R.R."/>
            <person name="La Ragione R."/>
            <person name="Hildebrand F."/>
            <person name="Pallen M.J."/>
        </authorList>
    </citation>
    <scope>NUCLEOTIDE SEQUENCE</scope>
    <source>
        <strain evidence="2">CHK195-15760</strain>
    </source>
</reference>
<protein>
    <submittedName>
        <fullName evidence="2">Insulinase family protein</fullName>
    </submittedName>
</protein>
<accession>A0A9D1M1C6</accession>
<evidence type="ECO:0000259" key="1">
    <source>
        <dbReference type="Pfam" id="PF05193"/>
    </source>
</evidence>
<evidence type="ECO:0000313" key="2">
    <source>
        <dbReference type="EMBL" id="HIU51783.1"/>
    </source>
</evidence>
<proteinExistence type="predicted"/>
<dbReference type="SUPFAM" id="SSF63411">
    <property type="entry name" value="LuxS/MPP-like metallohydrolase"/>
    <property type="match status" value="2"/>
</dbReference>
<dbReference type="PANTHER" id="PTHR11851:SF186">
    <property type="entry name" value="INACTIVE METALLOPROTEASE YMFF-RELATED"/>
    <property type="match status" value="1"/>
</dbReference>
<dbReference type="InterPro" id="IPR011249">
    <property type="entry name" value="Metalloenz_LuxS/M16"/>
</dbReference>
<feature type="domain" description="Peptidase M16 C-terminal" evidence="1">
    <location>
        <begin position="181"/>
        <end position="356"/>
    </location>
</feature>
<name>A0A9D1M1C6_9FIRM</name>
<dbReference type="InterPro" id="IPR050361">
    <property type="entry name" value="MPP/UQCRC_Complex"/>
</dbReference>